<dbReference type="AlphaFoldDB" id="A0A1F6T8L5"/>
<accession>A0A1F6T8L5</accession>
<sequence length="228" mass="24481">MIPWKLLDRAPVPGGEGELKLHQRGEEFSIRVTGHGELMNSRAHGSEDMLAQLACARLAGRTRPRLLIGGLGMGFTLAAALRELGPDAEVVVAELVPAVVAWNRGPLGAPAGNPLRDARVSVQEIDVARLLRSERNVFDAILLDVDNGPEGLTRDANDWLYGNAGLAAAFAALRADGILAVWSAGGDSDFTDRLRRAGFEAEEIRVRARISKGARHTIWLAVRPGISD</sequence>
<reference evidence="2 3" key="1">
    <citation type="journal article" date="2016" name="Nat. Commun.">
        <title>Thousands of microbial genomes shed light on interconnected biogeochemical processes in an aquifer system.</title>
        <authorList>
            <person name="Anantharaman K."/>
            <person name="Brown C.T."/>
            <person name="Hug L.A."/>
            <person name="Sharon I."/>
            <person name="Castelle C.J."/>
            <person name="Probst A.J."/>
            <person name="Thomas B.C."/>
            <person name="Singh A."/>
            <person name="Wilkins M.J."/>
            <person name="Karaoz U."/>
            <person name="Brodie E.L."/>
            <person name="Williams K.H."/>
            <person name="Hubbard S.S."/>
            <person name="Banfield J.F."/>
        </authorList>
    </citation>
    <scope>NUCLEOTIDE SEQUENCE [LARGE SCALE GENOMIC DNA]</scope>
</reference>
<evidence type="ECO:0000256" key="1">
    <source>
        <dbReference type="ARBA" id="ARBA00023115"/>
    </source>
</evidence>
<dbReference type="PANTHER" id="PTHR43317">
    <property type="entry name" value="THERMOSPERMINE SYNTHASE ACAULIS5"/>
    <property type="match status" value="1"/>
</dbReference>
<dbReference type="SUPFAM" id="SSF53335">
    <property type="entry name" value="S-adenosyl-L-methionine-dependent methyltransferases"/>
    <property type="match status" value="1"/>
</dbReference>
<evidence type="ECO:0000313" key="2">
    <source>
        <dbReference type="EMBL" id="OGI41481.1"/>
    </source>
</evidence>
<comment type="caution">
    <text evidence="2">The sequence shown here is derived from an EMBL/GenBank/DDBJ whole genome shotgun (WGS) entry which is preliminary data.</text>
</comment>
<organism evidence="2 3">
    <name type="scientific">Candidatus Muproteobacteria bacterium RBG_16_62_13</name>
    <dbReference type="NCBI Taxonomy" id="1817756"/>
    <lineage>
        <taxon>Bacteria</taxon>
        <taxon>Pseudomonadati</taxon>
        <taxon>Pseudomonadota</taxon>
        <taxon>Candidatus Muproteobacteria</taxon>
    </lineage>
</organism>
<dbReference type="Gene3D" id="3.40.50.150">
    <property type="entry name" value="Vaccinia Virus protein VP39"/>
    <property type="match status" value="1"/>
</dbReference>
<gene>
    <name evidence="2" type="ORF">A2140_05625</name>
</gene>
<dbReference type="Proteomes" id="UP000178379">
    <property type="component" value="Unassembled WGS sequence"/>
</dbReference>
<dbReference type="PANTHER" id="PTHR43317:SF3">
    <property type="entry name" value="BLR2883 PROTEIN"/>
    <property type="match status" value="1"/>
</dbReference>
<keyword evidence="1" id="KW-0620">Polyamine biosynthesis</keyword>
<dbReference type="InterPro" id="IPR029063">
    <property type="entry name" value="SAM-dependent_MTases_sf"/>
</dbReference>
<dbReference type="STRING" id="1817756.A2140_05625"/>
<dbReference type="GO" id="GO:0006596">
    <property type="term" value="P:polyamine biosynthetic process"/>
    <property type="evidence" value="ECO:0007669"/>
    <property type="project" value="UniProtKB-KW"/>
</dbReference>
<proteinExistence type="predicted"/>
<evidence type="ECO:0000313" key="3">
    <source>
        <dbReference type="Proteomes" id="UP000178379"/>
    </source>
</evidence>
<protein>
    <submittedName>
        <fullName evidence="2">Spermidine synthase</fullName>
    </submittedName>
</protein>
<dbReference type="EMBL" id="MFSQ01000010">
    <property type="protein sequence ID" value="OGI41481.1"/>
    <property type="molecule type" value="Genomic_DNA"/>
</dbReference>
<name>A0A1F6T8L5_9PROT</name>